<evidence type="ECO:0000256" key="2">
    <source>
        <dbReference type="ARBA" id="ARBA00022475"/>
    </source>
</evidence>
<feature type="transmembrane region" description="Helical" evidence="6">
    <location>
        <begin position="45"/>
        <end position="68"/>
    </location>
</feature>
<comment type="caution">
    <text evidence="7">The sequence shown here is derived from an EMBL/GenBank/DDBJ whole genome shotgun (WGS) entry which is preliminary data.</text>
</comment>
<feature type="transmembrane region" description="Helical" evidence="6">
    <location>
        <begin position="12"/>
        <end position="33"/>
    </location>
</feature>
<gene>
    <name evidence="7" type="ORF">Voc01_082350</name>
</gene>
<comment type="subcellular location">
    <subcellularLocation>
        <location evidence="1">Cell membrane</location>
        <topology evidence="1">Multi-pass membrane protein</topology>
    </subcellularLocation>
</comment>
<feature type="transmembrane region" description="Helical" evidence="6">
    <location>
        <begin position="189"/>
        <end position="208"/>
    </location>
</feature>
<feature type="transmembrane region" description="Helical" evidence="6">
    <location>
        <begin position="119"/>
        <end position="142"/>
    </location>
</feature>
<dbReference type="Proteomes" id="UP000635606">
    <property type="component" value="Unassembled WGS sequence"/>
</dbReference>
<dbReference type="Pfam" id="PF01810">
    <property type="entry name" value="LysE"/>
    <property type="match status" value="1"/>
</dbReference>
<dbReference type="PANTHER" id="PTHR30086:SF20">
    <property type="entry name" value="ARGININE EXPORTER PROTEIN ARGO-RELATED"/>
    <property type="match status" value="1"/>
</dbReference>
<reference evidence="7" key="1">
    <citation type="submission" date="2021-01" db="EMBL/GenBank/DDBJ databases">
        <title>Whole genome shotgun sequence of Virgisporangium ochraceum NBRC 16418.</title>
        <authorList>
            <person name="Komaki H."/>
            <person name="Tamura T."/>
        </authorList>
    </citation>
    <scope>NUCLEOTIDE SEQUENCE</scope>
    <source>
        <strain evidence="7">NBRC 16418</strain>
    </source>
</reference>
<organism evidence="7 8">
    <name type="scientific">Virgisporangium ochraceum</name>
    <dbReference type="NCBI Taxonomy" id="65505"/>
    <lineage>
        <taxon>Bacteria</taxon>
        <taxon>Bacillati</taxon>
        <taxon>Actinomycetota</taxon>
        <taxon>Actinomycetes</taxon>
        <taxon>Micromonosporales</taxon>
        <taxon>Micromonosporaceae</taxon>
        <taxon>Virgisporangium</taxon>
    </lineage>
</organism>
<evidence type="ECO:0000256" key="4">
    <source>
        <dbReference type="ARBA" id="ARBA00022989"/>
    </source>
</evidence>
<evidence type="ECO:0000313" key="7">
    <source>
        <dbReference type="EMBL" id="GIJ73318.1"/>
    </source>
</evidence>
<keyword evidence="8" id="KW-1185">Reference proteome</keyword>
<sequence length="209" mass="20623">MTAGLGEAALAGMVAGYAVAVPVGAIAALLISLTARTSLRIGSAAALGVATADGLYCALAVVGGAAVARLVEPVSGPLRWAAMVVLLALAARTAYTAWRARTDAPTVKAVRGLTSPGRAFLGLLALTVLNPSTVVYFTALVLGRQGDSDAVTAVVFVAAAFLASASWQLLLAAGGGLLGRVLTGPRGRFATATVSSVVIAVLAVGLVLG</sequence>
<dbReference type="InterPro" id="IPR001123">
    <property type="entry name" value="LeuE-type"/>
</dbReference>
<dbReference type="EMBL" id="BOPH01000113">
    <property type="protein sequence ID" value="GIJ73318.1"/>
    <property type="molecule type" value="Genomic_DNA"/>
</dbReference>
<keyword evidence="2" id="KW-1003">Cell membrane</keyword>
<keyword evidence="4 6" id="KW-1133">Transmembrane helix</keyword>
<dbReference type="AlphaFoldDB" id="A0A8J4EG44"/>
<name>A0A8J4EG44_9ACTN</name>
<keyword evidence="3 6" id="KW-0812">Transmembrane</keyword>
<dbReference type="GO" id="GO:0015171">
    <property type="term" value="F:amino acid transmembrane transporter activity"/>
    <property type="evidence" value="ECO:0007669"/>
    <property type="project" value="TreeGrafter"/>
</dbReference>
<feature type="transmembrane region" description="Helical" evidence="6">
    <location>
        <begin position="80"/>
        <end position="98"/>
    </location>
</feature>
<evidence type="ECO:0000256" key="5">
    <source>
        <dbReference type="ARBA" id="ARBA00023136"/>
    </source>
</evidence>
<feature type="transmembrane region" description="Helical" evidence="6">
    <location>
        <begin position="154"/>
        <end position="177"/>
    </location>
</feature>
<dbReference type="PANTHER" id="PTHR30086">
    <property type="entry name" value="ARGININE EXPORTER PROTEIN ARGO"/>
    <property type="match status" value="1"/>
</dbReference>
<evidence type="ECO:0000256" key="3">
    <source>
        <dbReference type="ARBA" id="ARBA00022692"/>
    </source>
</evidence>
<proteinExistence type="predicted"/>
<evidence type="ECO:0000256" key="6">
    <source>
        <dbReference type="SAM" id="Phobius"/>
    </source>
</evidence>
<accession>A0A8J4EG44</accession>
<evidence type="ECO:0000313" key="8">
    <source>
        <dbReference type="Proteomes" id="UP000635606"/>
    </source>
</evidence>
<keyword evidence="5 6" id="KW-0472">Membrane</keyword>
<protein>
    <submittedName>
        <fullName evidence="7">Lysine transporter LysE</fullName>
    </submittedName>
</protein>
<dbReference type="GO" id="GO:0005886">
    <property type="term" value="C:plasma membrane"/>
    <property type="evidence" value="ECO:0007669"/>
    <property type="project" value="UniProtKB-SubCell"/>
</dbReference>
<evidence type="ECO:0000256" key="1">
    <source>
        <dbReference type="ARBA" id="ARBA00004651"/>
    </source>
</evidence>